<feature type="domain" description="ABC transmembrane type-1" evidence="8">
    <location>
        <begin position="89"/>
        <end position="299"/>
    </location>
</feature>
<dbReference type="SUPFAM" id="SSF161098">
    <property type="entry name" value="MetI-like"/>
    <property type="match status" value="1"/>
</dbReference>
<keyword evidence="2 7" id="KW-0813">Transport</keyword>
<organism evidence="9 10">
    <name type="scientific">Kosmotoga olearia (strain ATCC BAA-1733 / DSM 21960 / TBF 19.5.1)</name>
    <dbReference type="NCBI Taxonomy" id="521045"/>
    <lineage>
        <taxon>Bacteria</taxon>
        <taxon>Thermotogati</taxon>
        <taxon>Thermotogota</taxon>
        <taxon>Thermotogae</taxon>
        <taxon>Kosmotogales</taxon>
        <taxon>Kosmotogaceae</taxon>
        <taxon>Kosmotoga</taxon>
    </lineage>
</organism>
<dbReference type="InterPro" id="IPR051393">
    <property type="entry name" value="ABC_transporter_permease"/>
</dbReference>
<sequence length="318" mass="36445">MLLVARRHMKSKAVVYKRSRLKTRFTLATFIMPALLLTVVFFFIPVILTVILSLTSMDYRFNWDFVGIQNFIDMFRDFMIKGVIKNTIIYVAFTLAFFNVGLSLVLSILTTSIGDRGGTIFRLIWMMPRLTPSVVYGLLWLWIFDPTKYGLINGIRSALFNGVEPIDFLWQHPMLIIIIANGFVGASFGMILFTSAIKSIPKDYLYAASVDGASWFYRLRKIILPLLKWQILFTTAYQTLSLLTSFEYILIITDGGPVFSTEVWALYTYHNAFENFRFGFGAALSLVLVVIGLVASLVYLKIFRFKEMIQEPRIEVDA</sequence>
<feature type="transmembrane region" description="Helical" evidence="7">
    <location>
        <begin position="226"/>
        <end position="251"/>
    </location>
</feature>
<reference evidence="9 10" key="2">
    <citation type="journal article" date="2011" name="J. Bacteriol.">
        <title>Genome Sequence of Kosmotoga olearia Strain TBF 19.5.1, a Thermophilic Bacterium with a Wide Growth Temperature Range, Isolated from the Troll B Oil Platform in the North Sea.</title>
        <authorList>
            <person name="Swithers K.S."/>
            <person name="Dipippo J.L."/>
            <person name="Bruce D.C."/>
            <person name="Detter C."/>
            <person name="Tapia R."/>
            <person name="Han S."/>
            <person name="Goodwin L.A."/>
            <person name="Han J."/>
            <person name="Woyke T."/>
            <person name="Pitluck S."/>
            <person name="Pennacchio L."/>
            <person name="Nolan M."/>
            <person name="Mikhailova N."/>
            <person name="Land M.L."/>
            <person name="Nesbo C.L."/>
            <person name="Gogarten J.P."/>
            <person name="Noll K.M."/>
        </authorList>
    </citation>
    <scope>NUCLEOTIDE SEQUENCE [LARGE SCALE GENOMIC DNA]</scope>
    <source>
        <strain evidence="10">ATCC BAA-1733 / DSM 21960 / TBF 19.5.1</strain>
    </source>
</reference>
<evidence type="ECO:0000256" key="1">
    <source>
        <dbReference type="ARBA" id="ARBA00004651"/>
    </source>
</evidence>
<dbReference type="STRING" id="521045.Kole_0985"/>
<dbReference type="InterPro" id="IPR000515">
    <property type="entry name" value="MetI-like"/>
</dbReference>
<dbReference type="GO" id="GO:0005886">
    <property type="term" value="C:plasma membrane"/>
    <property type="evidence" value="ECO:0007669"/>
    <property type="project" value="UniProtKB-SubCell"/>
</dbReference>
<evidence type="ECO:0000313" key="10">
    <source>
        <dbReference type="Proteomes" id="UP000002382"/>
    </source>
</evidence>
<dbReference type="Pfam" id="PF00528">
    <property type="entry name" value="BPD_transp_1"/>
    <property type="match status" value="1"/>
</dbReference>
<feature type="transmembrane region" description="Helical" evidence="7">
    <location>
        <begin position="88"/>
        <end position="111"/>
    </location>
</feature>
<evidence type="ECO:0000256" key="4">
    <source>
        <dbReference type="ARBA" id="ARBA00022692"/>
    </source>
</evidence>
<accession>C5CH28</accession>
<feature type="transmembrane region" description="Helical" evidence="7">
    <location>
        <begin position="278"/>
        <end position="300"/>
    </location>
</feature>
<comment type="similarity">
    <text evidence="7">Belongs to the binding-protein-dependent transport system permease family.</text>
</comment>
<dbReference type="PANTHER" id="PTHR30193">
    <property type="entry name" value="ABC TRANSPORTER PERMEASE PROTEIN"/>
    <property type="match status" value="1"/>
</dbReference>
<gene>
    <name evidence="9" type="ordered locus">Kole_0985</name>
</gene>
<evidence type="ECO:0000259" key="8">
    <source>
        <dbReference type="PROSITE" id="PS50928"/>
    </source>
</evidence>
<evidence type="ECO:0000256" key="5">
    <source>
        <dbReference type="ARBA" id="ARBA00022989"/>
    </source>
</evidence>
<proteinExistence type="inferred from homology"/>
<protein>
    <submittedName>
        <fullName evidence="9">Binding-protein-dependent transport systems inner membrane component</fullName>
    </submittedName>
</protein>
<feature type="transmembrane region" description="Helical" evidence="7">
    <location>
        <begin position="27"/>
        <end position="54"/>
    </location>
</feature>
<evidence type="ECO:0000256" key="2">
    <source>
        <dbReference type="ARBA" id="ARBA00022448"/>
    </source>
</evidence>
<dbReference type="AlphaFoldDB" id="C5CH28"/>
<dbReference type="PANTHER" id="PTHR30193:SF37">
    <property type="entry name" value="INNER MEMBRANE ABC TRANSPORTER PERMEASE PROTEIN YCJO"/>
    <property type="match status" value="1"/>
</dbReference>
<name>C5CH28_KOSOT</name>
<evidence type="ECO:0000313" key="9">
    <source>
        <dbReference type="EMBL" id="ACR79693.1"/>
    </source>
</evidence>
<keyword evidence="4 7" id="KW-0812">Transmembrane</keyword>
<keyword evidence="3" id="KW-1003">Cell membrane</keyword>
<dbReference type="InterPro" id="IPR035906">
    <property type="entry name" value="MetI-like_sf"/>
</dbReference>
<evidence type="ECO:0000256" key="3">
    <source>
        <dbReference type="ARBA" id="ARBA00022475"/>
    </source>
</evidence>
<feature type="transmembrane region" description="Helical" evidence="7">
    <location>
        <begin position="174"/>
        <end position="193"/>
    </location>
</feature>
<evidence type="ECO:0000256" key="7">
    <source>
        <dbReference type="RuleBase" id="RU363032"/>
    </source>
</evidence>
<comment type="subcellular location">
    <subcellularLocation>
        <location evidence="1 7">Cell membrane</location>
        <topology evidence="1 7">Multi-pass membrane protein</topology>
    </subcellularLocation>
</comment>
<feature type="transmembrane region" description="Helical" evidence="7">
    <location>
        <begin position="123"/>
        <end position="143"/>
    </location>
</feature>
<keyword evidence="5 7" id="KW-1133">Transmembrane helix</keyword>
<dbReference type="GO" id="GO:0055085">
    <property type="term" value="P:transmembrane transport"/>
    <property type="evidence" value="ECO:0007669"/>
    <property type="project" value="InterPro"/>
</dbReference>
<evidence type="ECO:0000256" key="6">
    <source>
        <dbReference type="ARBA" id="ARBA00023136"/>
    </source>
</evidence>
<dbReference type="PROSITE" id="PS50928">
    <property type="entry name" value="ABC_TM1"/>
    <property type="match status" value="1"/>
</dbReference>
<dbReference type="eggNOG" id="COG1175">
    <property type="taxonomic scope" value="Bacteria"/>
</dbReference>
<reference evidence="9 10" key="1">
    <citation type="submission" date="2009-06" db="EMBL/GenBank/DDBJ databases">
        <title>Complete sequence of Thermotogales bacterium TBF 19.5.1.</title>
        <authorList>
            <consortium name="US DOE Joint Genome Institute"/>
            <person name="Lucas S."/>
            <person name="Copeland A."/>
            <person name="Lapidus A."/>
            <person name="Glavina del Rio T."/>
            <person name="Tice H."/>
            <person name="Bruce D."/>
            <person name="Goodwin L."/>
            <person name="Pitluck S."/>
            <person name="Chertkov O."/>
            <person name="Brettin T."/>
            <person name="Detter J.C."/>
            <person name="Han C."/>
            <person name="Schmutz J."/>
            <person name="Larimer F."/>
            <person name="Land M."/>
            <person name="Hauser L."/>
            <person name="Kyrpides N."/>
            <person name="Ovchinnikova G."/>
            <person name="Noll K."/>
        </authorList>
    </citation>
    <scope>NUCLEOTIDE SEQUENCE [LARGE SCALE GENOMIC DNA]</scope>
    <source>
        <strain evidence="10">ATCC BAA-1733 / DSM 21960 / TBF 19.5.1</strain>
    </source>
</reference>
<keyword evidence="6 7" id="KW-0472">Membrane</keyword>
<dbReference type="KEGG" id="kol:Kole_0985"/>
<keyword evidence="10" id="KW-1185">Reference proteome</keyword>
<dbReference type="Proteomes" id="UP000002382">
    <property type="component" value="Chromosome"/>
</dbReference>
<dbReference type="Gene3D" id="1.10.3720.10">
    <property type="entry name" value="MetI-like"/>
    <property type="match status" value="1"/>
</dbReference>
<dbReference type="EMBL" id="CP001634">
    <property type="protein sequence ID" value="ACR79693.1"/>
    <property type="molecule type" value="Genomic_DNA"/>
</dbReference>
<dbReference type="CDD" id="cd06261">
    <property type="entry name" value="TM_PBP2"/>
    <property type="match status" value="1"/>
</dbReference>
<dbReference type="HOGENOM" id="CLU_016047_0_0_0"/>